<evidence type="ECO:0000313" key="2">
    <source>
        <dbReference type="EMBL" id="JAH41531.1"/>
    </source>
</evidence>
<feature type="region of interest" description="Disordered" evidence="1">
    <location>
        <begin position="1"/>
        <end position="25"/>
    </location>
</feature>
<evidence type="ECO:0000256" key="1">
    <source>
        <dbReference type="SAM" id="MobiDB-lite"/>
    </source>
</evidence>
<dbReference type="AlphaFoldDB" id="A0A0E9SJP7"/>
<proteinExistence type="predicted"/>
<reference evidence="2" key="2">
    <citation type="journal article" date="2015" name="Fish Shellfish Immunol.">
        <title>Early steps in the European eel (Anguilla anguilla)-Vibrio vulnificus interaction in the gills: Role of the RtxA13 toxin.</title>
        <authorList>
            <person name="Callol A."/>
            <person name="Pajuelo D."/>
            <person name="Ebbesson L."/>
            <person name="Teles M."/>
            <person name="MacKenzie S."/>
            <person name="Amaro C."/>
        </authorList>
    </citation>
    <scope>NUCLEOTIDE SEQUENCE</scope>
</reference>
<reference evidence="2" key="1">
    <citation type="submission" date="2014-11" db="EMBL/GenBank/DDBJ databases">
        <authorList>
            <person name="Amaro Gonzalez C."/>
        </authorList>
    </citation>
    <scope>NUCLEOTIDE SEQUENCE</scope>
</reference>
<accession>A0A0E9SJP7</accession>
<sequence>MWKVSRATMSDSTDRAKVNPKHAQRPMYQRRLSMKGDIRWM</sequence>
<name>A0A0E9SJP7_ANGAN</name>
<dbReference type="EMBL" id="GBXM01067046">
    <property type="protein sequence ID" value="JAH41531.1"/>
    <property type="molecule type" value="Transcribed_RNA"/>
</dbReference>
<organism evidence="2">
    <name type="scientific">Anguilla anguilla</name>
    <name type="common">European freshwater eel</name>
    <name type="synonym">Muraena anguilla</name>
    <dbReference type="NCBI Taxonomy" id="7936"/>
    <lineage>
        <taxon>Eukaryota</taxon>
        <taxon>Metazoa</taxon>
        <taxon>Chordata</taxon>
        <taxon>Craniata</taxon>
        <taxon>Vertebrata</taxon>
        <taxon>Euteleostomi</taxon>
        <taxon>Actinopterygii</taxon>
        <taxon>Neopterygii</taxon>
        <taxon>Teleostei</taxon>
        <taxon>Anguilliformes</taxon>
        <taxon>Anguillidae</taxon>
        <taxon>Anguilla</taxon>
    </lineage>
</organism>
<protein>
    <submittedName>
        <fullName evidence="2">Uncharacterized protein</fullName>
    </submittedName>
</protein>